<dbReference type="InterPro" id="IPR001579">
    <property type="entry name" value="Glyco_hydro_18_chit_AS"/>
</dbReference>
<evidence type="ECO:0000256" key="4">
    <source>
        <dbReference type="RuleBase" id="RU004453"/>
    </source>
</evidence>
<dbReference type="InterPro" id="IPR050314">
    <property type="entry name" value="Glycosyl_Hydrlase_18"/>
</dbReference>
<dbReference type="Proteomes" id="UP001153292">
    <property type="component" value="Chromosome 20"/>
</dbReference>
<dbReference type="Gene3D" id="3.20.20.80">
    <property type="entry name" value="Glycosidases"/>
    <property type="match status" value="1"/>
</dbReference>
<organism evidence="6 7">
    <name type="scientific">Chilo suppressalis</name>
    <name type="common">Asiatic rice borer moth</name>
    <dbReference type="NCBI Taxonomy" id="168631"/>
    <lineage>
        <taxon>Eukaryota</taxon>
        <taxon>Metazoa</taxon>
        <taxon>Ecdysozoa</taxon>
        <taxon>Arthropoda</taxon>
        <taxon>Hexapoda</taxon>
        <taxon>Insecta</taxon>
        <taxon>Pterygota</taxon>
        <taxon>Neoptera</taxon>
        <taxon>Endopterygota</taxon>
        <taxon>Lepidoptera</taxon>
        <taxon>Glossata</taxon>
        <taxon>Ditrysia</taxon>
        <taxon>Pyraloidea</taxon>
        <taxon>Crambidae</taxon>
        <taxon>Crambinae</taxon>
        <taxon>Chilo</taxon>
    </lineage>
</organism>
<dbReference type="SMART" id="SM00636">
    <property type="entry name" value="Glyco_18"/>
    <property type="match status" value="1"/>
</dbReference>
<reference evidence="6" key="1">
    <citation type="submission" date="2021-12" db="EMBL/GenBank/DDBJ databases">
        <authorList>
            <person name="King R."/>
        </authorList>
    </citation>
    <scope>NUCLEOTIDE SEQUENCE</scope>
</reference>
<dbReference type="SUPFAM" id="SSF51445">
    <property type="entry name" value="(Trans)glycosidases"/>
    <property type="match status" value="1"/>
</dbReference>
<dbReference type="InterPro" id="IPR001223">
    <property type="entry name" value="Glyco_hydro18_cat"/>
</dbReference>
<keyword evidence="2 3" id="KW-0326">Glycosidase</keyword>
<gene>
    <name evidence="6" type="ORF">CHILSU_LOCUS5750</name>
</gene>
<accession>A0ABN8B3G7</accession>
<feature type="domain" description="GH18" evidence="5">
    <location>
        <begin position="56"/>
        <end position="447"/>
    </location>
</feature>
<evidence type="ECO:0000256" key="3">
    <source>
        <dbReference type="RuleBase" id="RU000489"/>
    </source>
</evidence>
<name>A0ABN8B3G7_CHISP</name>
<keyword evidence="1 3" id="KW-0378">Hydrolase</keyword>
<dbReference type="EMBL" id="OU963913">
    <property type="protein sequence ID" value="CAH0402509.1"/>
    <property type="molecule type" value="Genomic_DNA"/>
</dbReference>
<dbReference type="PANTHER" id="PTHR11177:SF144">
    <property type="entry name" value="CHITINASE 5"/>
    <property type="match status" value="1"/>
</dbReference>
<dbReference type="PROSITE" id="PS51910">
    <property type="entry name" value="GH18_2"/>
    <property type="match status" value="1"/>
</dbReference>
<sequence length="447" mass="50221">MCARDYASAHKTAMQPRSEPIARKLARRSLTYKMNILLTTLAILAIGTTAESNSKARTVCYFTNWAVYRPGVGRYGIEDIPVDLCTHIIYSFIGVTENTSEVLILDQELDVNKCGFKNFTALRSCHPNVKFMVAVGGWGEGGSKYSKMVSKNNTRTAFVRSVVDFLKKYDFDGLDLDWEYPGAIDRGGSSSDKDNFLCLVRELRRAFIRAGKGWELTAAVPLSSSRLNEGYHVPELCQELDAVHVMSYDLRGNSDGFADVHSPLYRRPHDKGAYKKLNVTKMLANDCEFCTNCKEKIIRDRLVFGTTDTDSQNQLIKKGDPNLDDVVRMLIITGLSEDHIRDIRKSEVKTVSTNFKETQNKRQKQSCLRCGYEHKYGQCPAFNKTCAKCQGSDVNIIPIKLFKQIAASSSFPLQLNKSSAVLESWNGYKTPIEGTIRLTTNLNEGKF</sequence>
<evidence type="ECO:0000313" key="6">
    <source>
        <dbReference type="EMBL" id="CAH0402509.1"/>
    </source>
</evidence>
<keyword evidence="7" id="KW-1185">Reference proteome</keyword>
<evidence type="ECO:0000256" key="2">
    <source>
        <dbReference type="ARBA" id="ARBA00023295"/>
    </source>
</evidence>
<evidence type="ECO:0000256" key="1">
    <source>
        <dbReference type="ARBA" id="ARBA00022801"/>
    </source>
</evidence>
<evidence type="ECO:0000313" key="7">
    <source>
        <dbReference type="Proteomes" id="UP001153292"/>
    </source>
</evidence>
<dbReference type="InterPro" id="IPR011583">
    <property type="entry name" value="Chitinase_II/V-like_cat"/>
</dbReference>
<proteinExistence type="inferred from homology"/>
<protein>
    <recommendedName>
        <fullName evidence="5">GH18 domain-containing protein</fullName>
    </recommendedName>
</protein>
<dbReference type="InterPro" id="IPR017853">
    <property type="entry name" value="GH"/>
</dbReference>
<evidence type="ECO:0000259" key="5">
    <source>
        <dbReference type="PROSITE" id="PS51910"/>
    </source>
</evidence>
<dbReference type="PROSITE" id="PS01095">
    <property type="entry name" value="GH18_1"/>
    <property type="match status" value="1"/>
</dbReference>
<dbReference type="PANTHER" id="PTHR11177">
    <property type="entry name" value="CHITINASE"/>
    <property type="match status" value="1"/>
</dbReference>
<comment type="similarity">
    <text evidence="4">Belongs to the glycosyl hydrolase 18 family.</text>
</comment>
<dbReference type="Pfam" id="PF00704">
    <property type="entry name" value="Glyco_hydro_18"/>
    <property type="match status" value="1"/>
</dbReference>